<dbReference type="OrthoDB" id="9789727at2"/>
<dbReference type="PRINTS" id="PR00116">
    <property type="entry name" value="ARGINASE"/>
</dbReference>
<dbReference type="PANTHER" id="PTHR43782">
    <property type="entry name" value="ARGINASE"/>
    <property type="match status" value="1"/>
</dbReference>
<dbReference type="KEGG" id="hfe:HFELIS_11500"/>
<evidence type="ECO:0000256" key="4">
    <source>
        <dbReference type="ARBA" id="ARBA00022503"/>
    </source>
</evidence>
<keyword evidence="4 10" id="KW-0056">Arginine metabolism</keyword>
<reference evidence="11 12" key="1">
    <citation type="journal article" date="2011" name="Genome Biol. Evol.">
        <title>Comparative whole genome sequence analysis of the carcinogenic bacterial model pathogen Helicobacter felis.</title>
        <authorList>
            <person name="Arnold I.C."/>
            <person name="Zigova Z."/>
            <person name="Holden M."/>
            <person name="Lawley T.D."/>
            <person name="Rad R."/>
            <person name="Dougan G."/>
            <person name="Falkow S."/>
            <person name="Bentley S.D."/>
            <person name="Muller A."/>
        </authorList>
    </citation>
    <scope>NUCLEOTIDE SEQUENCE [LARGE SCALE GENOMIC DNA]</scope>
    <source>
        <strain evidence="12">ATCC 49179 / CCUG 28539 / NCTC 12436 / CS1</strain>
    </source>
</reference>
<keyword evidence="12" id="KW-1185">Reference proteome</keyword>
<name>E7A8V3_HELFC</name>
<dbReference type="GO" id="GO:0004053">
    <property type="term" value="F:arginase activity"/>
    <property type="evidence" value="ECO:0007669"/>
    <property type="project" value="UniProtKB-UniRule"/>
</dbReference>
<dbReference type="InterPro" id="IPR014033">
    <property type="entry name" value="Arginase"/>
</dbReference>
<evidence type="ECO:0000313" key="11">
    <source>
        <dbReference type="EMBL" id="CBY83234.1"/>
    </source>
</evidence>
<evidence type="ECO:0000256" key="9">
    <source>
        <dbReference type="PROSITE-ProRule" id="PRU00742"/>
    </source>
</evidence>
<dbReference type="Gene3D" id="3.40.800.10">
    <property type="entry name" value="Ureohydrolase domain"/>
    <property type="match status" value="1"/>
</dbReference>
<dbReference type="Proteomes" id="UP000007934">
    <property type="component" value="Chromosome"/>
</dbReference>
<comment type="similarity">
    <text evidence="9 10">Belongs to the arginase family.</text>
</comment>
<evidence type="ECO:0000256" key="10">
    <source>
        <dbReference type="RuleBase" id="RU361159"/>
    </source>
</evidence>
<dbReference type="Pfam" id="PF00491">
    <property type="entry name" value="Arginase"/>
    <property type="match status" value="1"/>
</dbReference>
<dbReference type="STRING" id="936155.HFELIS_11500"/>
<keyword evidence="7 10" id="KW-0464">Manganese</keyword>
<gene>
    <name evidence="11" type="ordered locus">Hfelis_11500</name>
</gene>
<accession>E7A8V3</accession>
<dbReference type="PANTHER" id="PTHR43782:SF3">
    <property type="entry name" value="ARGINASE"/>
    <property type="match status" value="1"/>
</dbReference>
<proteinExistence type="inferred from homology"/>
<dbReference type="SUPFAM" id="SSF52768">
    <property type="entry name" value="Arginase/deacetylase"/>
    <property type="match status" value="1"/>
</dbReference>
<dbReference type="eggNOG" id="COG0010">
    <property type="taxonomic scope" value="Bacteria"/>
</dbReference>
<dbReference type="HOGENOM" id="CLU_039478_6_2_7"/>
<dbReference type="CDD" id="cd09989">
    <property type="entry name" value="Arginase"/>
    <property type="match status" value="1"/>
</dbReference>
<dbReference type="EMBL" id="FQ670179">
    <property type="protein sequence ID" value="CBY83234.1"/>
    <property type="molecule type" value="Genomic_DNA"/>
</dbReference>
<dbReference type="EC" id="3.5.3.1" evidence="2 8"/>
<keyword evidence="6 10" id="KW-0378">Hydrolase</keyword>
<dbReference type="InterPro" id="IPR006035">
    <property type="entry name" value="Ureohydrolase"/>
</dbReference>
<dbReference type="GO" id="GO:0030145">
    <property type="term" value="F:manganese ion binding"/>
    <property type="evidence" value="ECO:0007669"/>
    <property type="project" value="TreeGrafter"/>
</dbReference>
<evidence type="ECO:0000256" key="6">
    <source>
        <dbReference type="ARBA" id="ARBA00022801"/>
    </source>
</evidence>
<keyword evidence="5 10" id="KW-0479">Metal-binding</keyword>
<dbReference type="GO" id="GO:0005737">
    <property type="term" value="C:cytoplasm"/>
    <property type="evidence" value="ECO:0007669"/>
    <property type="project" value="TreeGrafter"/>
</dbReference>
<protein>
    <recommendedName>
        <fullName evidence="3 8">Arginase</fullName>
        <ecNumber evidence="2 8">3.5.3.1</ecNumber>
    </recommendedName>
</protein>
<comment type="cofactor">
    <cofactor evidence="10">
        <name>Mn(2+)</name>
        <dbReference type="ChEBI" id="CHEBI:29035"/>
    </cofactor>
    <text evidence="10">Binds 2 manganese ions per subunit.</text>
</comment>
<dbReference type="GO" id="GO:0006525">
    <property type="term" value="P:arginine metabolic process"/>
    <property type="evidence" value="ECO:0007669"/>
    <property type="project" value="UniProtKB-KW"/>
</dbReference>
<dbReference type="AlphaFoldDB" id="E7A8V3"/>
<dbReference type="RefSeq" id="WP_013469598.1">
    <property type="nucleotide sequence ID" value="NC_014810.2"/>
</dbReference>
<comment type="pathway">
    <text evidence="1">Nitrogen metabolism; urea cycle; L-ornithine and urea from L-arginine: step 1/1.</text>
</comment>
<evidence type="ECO:0000256" key="8">
    <source>
        <dbReference type="NCBIfam" id="TIGR01229"/>
    </source>
</evidence>
<dbReference type="InterPro" id="IPR023696">
    <property type="entry name" value="Ureohydrolase_dom_sf"/>
</dbReference>
<comment type="catalytic activity">
    <reaction evidence="10">
        <text>L-arginine + H2O = urea + L-ornithine</text>
        <dbReference type="Rhea" id="RHEA:20569"/>
        <dbReference type="ChEBI" id="CHEBI:15377"/>
        <dbReference type="ChEBI" id="CHEBI:16199"/>
        <dbReference type="ChEBI" id="CHEBI:32682"/>
        <dbReference type="ChEBI" id="CHEBI:46911"/>
        <dbReference type="EC" id="3.5.3.1"/>
    </reaction>
</comment>
<evidence type="ECO:0000256" key="1">
    <source>
        <dbReference type="ARBA" id="ARBA00005098"/>
    </source>
</evidence>
<sequence>MVLVNLVAELGAAKHGSRVGVEKLKSRLIECYPQITEHMALIRQRQCVLERFFRYAKNFEDYYFFCKDSLIPTMHAIFKRGSFPLILSAEHSGAFGIAQALRSVHPDKKIGILYLDAHADIHTAYDSDSGNLHGMPLGMVLNRIHSGQNVLNDQEKHYWESLCALGLEDGALDFDPKHLIYFGVRSTEASEREMIKKYHIPLFSIEAIRADMPGVVQQTQALLEEVDLVYLSLDVDVLDGKIFSSTGVRENNGLQPQELQALLDSLLRAFGERLACVEITEYNPELWNGEEEDEKVVWGLLTRVVEHALNRDSNLVRREDDRFA</sequence>
<evidence type="ECO:0000256" key="7">
    <source>
        <dbReference type="ARBA" id="ARBA00023211"/>
    </source>
</evidence>
<dbReference type="PROSITE" id="PS51409">
    <property type="entry name" value="ARGINASE_2"/>
    <property type="match status" value="1"/>
</dbReference>
<organism evidence="11 12">
    <name type="scientific">Helicobacter felis (strain ATCC 49179 / CCUG 28539 / NCTC 12436 / CS1)</name>
    <dbReference type="NCBI Taxonomy" id="936155"/>
    <lineage>
        <taxon>Bacteria</taxon>
        <taxon>Pseudomonadati</taxon>
        <taxon>Campylobacterota</taxon>
        <taxon>Epsilonproteobacteria</taxon>
        <taxon>Campylobacterales</taxon>
        <taxon>Helicobacteraceae</taxon>
        <taxon>Helicobacter</taxon>
    </lineage>
</organism>
<evidence type="ECO:0000313" key="12">
    <source>
        <dbReference type="Proteomes" id="UP000007934"/>
    </source>
</evidence>
<dbReference type="GeneID" id="36133984"/>
<dbReference type="NCBIfam" id="TIGR01229">
    <property type="entry name" value="rocF_arginase"/>
    <property type="match status" value="1"/>
</dbReference>
<evidence type="ECO:0000256" key="5">
    <source>
        <dbReference type="ARBA" id="ARBA00022723"/>
    </source>
</evidence>
<evidence type="ECO:0000256" key="3">
    <source>
        <dbReference type="ARBA" id="ARBA00018123"/>
    </source>
</evidence>
<evidence type="ECO:0000256" key="2">
    <source>
        <dbReference type="ARBA" id="ARBA00012168"/>
    </source>
</evidence>